<feature type="coiled-coil region" evidence="1">
    <location>
        <begin position="90"/>
        <end position="166"/>
    </location>
</feature>
<name>A0A2B4SIY3_STYPI</name>
<evidence type="ECO:0000256" key="1">
    <source>
        <dbReference type="SAM" id="Coils"/>
    </source>
</evidence>
<gene>
    <name evidence="2" type="primary">CCDC147</name>
    <name evidence="2" type="ORF">AWC38_SpisGene6875</name>
</gene>
<evidence type="ECO:0000313" key="2">
    <source>
        <dbReference type="EMBL" id="PFX28405.1"/>
    </source>
</evidence>
<accession>A0A2B4SIY3</accession>
<dbReference type="AlphaFoldDB" id="A0A2B4SIY3"/>
<evidence type="ECO:0000313" key="3">
    <source>
        <dbReference type="Proteomes" id="UP000225706"/>
    </source>
</evidence>
<protein>
    <submittedName>
        <fullName evidence="2">Coiled-coil domain-containing protein 147</fullName>
    </submittedName>
</protein>
<reference evidence="3" key="1">
    <citation type="journal article" date="2017" name="bioRxiv">
        <title>Comparative analysis of the genomes of Stylophora pistillata and Acropora digitifera provides evidence for extensive differences between species of corals.</title>
        <authorList>
            <person name="Voolstra C.R."/>
            <person name="Li Y."/>
            <person name="Liew Y.J."/>
            <person name="Baumgarten S."/>
            <person name="Zoccola D."/>
            <person name="Flot J.-F."/>
            <person name="Tambutte S."/>
            <person name="Allemand D."/>
            <person name="Aranda M."/>
        </authorList>
    </citation>
    <scope>NUCLEOTIDE SEQUENCE [LARGE SCALE GENOMIC DNA]</scope>
</reference>
<keyword evidence="3" id="KW-1185">Reference proteome</keyword>
<dbReference type="EMBL" id="LSMT01000084">
    <property type="protein sequence ID" value="PFX28405.1"/>
    <property type="molecule type" value="Genomic_DNA"/>
</dbReference>
<keyword evidence="1" id="KW-0175">Coiled coil</keyword>
<proteinExistence type="predicted"/>
<sequence>MDENGLRFNLFESKSLICNKARVISQLKCMIHSHSRNELVKIKDEPAKERDEMLSEIAKALNEKAMKDTDMLKAHLTKVQQDFDQQRLSYDRLATENAQKAAQLKAKEDEINGLKQDTERLTKMGEAIQRKLKTIEDQKMEVEQQKETLKGQVTGLERELESNKKQAEADKKAIDDFVSFTDILNKQIGGCRESSCKSSANYLTKLVNVVEYVLVGPHQSYPI</sequence>
<organism evidence="2 3">
    <name type="scientific">Stylophora pistillata</name>
    <name type="common">Smooth cauliflower coral</name>
    <dbReference type="NCBI Taxonomy" id="50429"/>
    <lineage>
        <taxon>Eukaryota</taxon>
        <taxon>Metazoa</taxon>
        <taxon>Cnidaria</taxon>
        <taxon>Anthozoa</taxon>
        <taxon>Hexacorallia</taxon>
        <taxon>Scleractinia</taxon>
        <taxon>Astrocoeniina</taxon>
        <taxon>Pocilloporidae</taxon>
        <taxon>Stylophora</taxon>
    </lineage>
</organism>
<dbReference type="OrthoDB" id="7782839at2759"/>
<dbReference type="STRING" id="50429.A0A2B4SIY3"/>
<comment type="caution">
    <text evidence="2">The sequence shown here is derived from an EMBL/GenBank/DDBJ whole genome shotgun (WGS) entry which is preliminary data.</text>
</comment>
<dbReference type="Proteomes" id="UP000225706">
    <property type="component" value="Unassembled WGS sequence"/>
</dbReference>